<evidence type="ECO:0000313" key="3">
    <source>
        <dbReference type="EMBL" id="RXK56817.1"/>
    </source>
</evidence>
<dbReference type="GO" id="GO:0006506">
    <property type="term" value="P:GPI anchor biosynthetic process"/>
    <property type="evidence" value="ECO:0007669"/>
    <property type="project" value="TreeGrafter"/>
</dbReference>
<keyword evidence="1" id="KW-0175">Coiled coil</keyword>
<keyword evidence="3" id="KW-0255">Endonuclease</keyword>
<keyword evidence="3" id="KW-0540">Nuclease</keyword>
<dbReference type="InterPro" id="IPR036691">
    <property type="entry name" value="Endo/exonu/phosph_ase_sf"/>
</dbReference>
<dbReference type="PANTHER" id="PTHR14859">
    <property type="entry name" value="CALCOFLUOR WHITE HYPERSENSITIVE PROTEIN PRECURSOR"/>
    <property type="match status" value="1"/>
</dbReference>
<evidence type="ECO:0000259" key="2">
    <source>
        <dbReference type="Pfam" id="PF03372"/>
    </source>
</evidence>
<keyword evidence="4" id="KW-1185">Reference proteome</keyword>
<dbReference type="EMBL" id="SDHX01000001">
    <property type="protein sequence ID" value="RXK56817.1"/>
    <property type="molecule type" value="Genomic_DNA"/>
</dbReference>
<sequence>MARLRLLTFNIAHARGPTPIHQSLRRISALQNNLRKIARLIERLKVDIVALQEVDENSRWAGSFDHLAYLQRHTGLAYAVHGVTNRRGGRYHLNYGNALLTRFPIHHHETVPFGRGTLGEKGFLFAEIDSPHGRLPLVNIHLNHNSRPKRLQQIAHLIRHVGELRQQRAPQWGLPPLFCGDFNTPSHLPDATATLLGWLEQSNNYTLLPKTGKTFPSAWPARALDYIFLPQECREPRAKIVRSLLSDHQPVLVEFGTG</sequence>
<dbReference type="Proteomes" id="UP000290218">
    <property type="component" value="Unassembled WGS sequence"/>
</dbReference>
<proteinExistence type="predicted"/>
<dbReference type="RefSeq" id="WP_129048182.1">
    <property type="nucleotide sequence ID" value="NZ_SDHX01000001.1"/>
</dbReference>
<dbReference type="GO" id="GO:0016020">
    <property type="term" value="C:membrane"/>
    <property type="evidence" value="ECO:0007669"/>
    <property type="project" value="GOC"/>
</dbReference>
<reference evidence="3 4" key="1">
    <citation type="submission" date="2019-01" db="EMBL/GenBank/DDBJ databases">
        <title>Lacunisphaera sp. strain TWA-58.</title>
        <authorList>
            <person name="Chen W.-M."/>
        </authorList>
    </citation>
    <scope>NUCLEOTIDE SEQUENCE [LARGE SCALE GENOMIC DNA]</scope>
    <source>
        <strain evidence="3 4">TWA-58</strain>
    </source>
</reference>
<dbReference type="Pfam" id="PF03372">
    <property type="entry name" value="Exo_endo_phos"/>
    <property type="match status" value="1"/>
</dbReference>
<accession>A0A4Q1CCF0</accession>
<dbReference type="SUPFAM" id="SSF56219">
    <property type="entry name" value="DNase I-like"/>
    <property type="match status" value="1"/>
</dbReference>
<dbReference type="PANTHER" id="PTHR14859:SF15">
    <property type="entry name" value="ENDONUCLEASE_EXONUCLEASE_PHOSPHATASE DOMAIN-CONTAINING PROTEIN"/>
    <property type="match status" value="1"/>
</dbReference>
<dbReference type="InterPro" id="IPR005135">
    <property type="entry name" value="Endo/exonuclease/phosphatase"/>
</dbReference>
<organism evidence="3 4">
    <name type="scientific">Oleiharenicola lentus</name>
    <dbReference type="NCBI Taxonomy" id="2508720"/>
    <lineage>
        <taxon>Bacteria</taxon>
        <taxon>Pseudomonadati</taxon>
        <taxon>Verrucomicrobiota</taxon>
        <taxon>Opitutia</taxon>
        <taxon>Opitutales</taxon>
        <taxon>Opitutaceae</taxon>
        <taxon>Oleiharenicola</taxon>
    </lineage>
</organism>
<keyword evidence="3" id="KW-0378">Hydrolase</keyword>
<dbReference type="Gene3D" id="3.60.10.10">
    <property type="entry name" value="Endonuclease/exonuclease/phosphatase"/>
    <property type="match status" value="1"/>
</dbReference>
<evidence type="ECO:0000313" key="4">
    <source>
        <dbReference type="Proteomes" id="UP000290218"/>
    </source>
</evidence>
<dbReference type="AlphaFoldDB" id="A0A4Q1CCF0"/>
<feature type="coiled-coil region" evidence="1">
    <location>
        <begin position="27"/>
        <end position="54"/>
    </location>
</feature>
<dbReference type="GO" id="GO:0004519">
    <property type="term" value="F:endonuclease activity"/>
    <property type="evidence" value="ECO:0007669"/>
    <property type="project" value="UniProtKB-KW"/>
</dbReference>
<feature type="domain" description="Endonuclease/exonuclease/phosphatase" evidence="2">
    <location>
        <begin position="7"/>
        <end position="248"/>
    </location>
</feature>
<dbReference type="InterPro" id="IPR051916">
    <property type="entry name" value="GPI-anchor_lipid_remodeler"/>
</dbReference>
<comment type="caution">
    <text evidence="3">The sequence shown here is derived from an EMBL/GenBank/DDBJ whole genome shotgun (WGS) entry which is preliminary data.</text>
</comment>
<protein>
    <submittedName>
        <fullName evidence="3">Endonuclease</fullName>
    </submittedName>
</protein>
<evidence type="ECO:0000256" key="1">
    <source>
        <dbReference type="SAM" id="Coils"/>
    </source>
</evidence>
<gene>
    <name evidence="3" type="ORF">ESB00_13390</name>
</gene>
<name>A0A4Q1CCF0_9BACT</name>
<dbReference type="OrthoDB" id="9793162at2"/>